<protein>
    <submittedName>
        <fullName evidence="2">Uncharacterized protein</fullName>
    </submittedName>
</protein>
<sequence>MAIFMDIIHGPAVNWHMSTLHALAVLSFALPSLGATGCPTGLSLCSPPGATNSHTPQIGSPDFENLYTDLLHSPLPPSKRSRAEEGTASLCCITSLSCLAMPTLALPFCYDKFTTNFFLPDTSFGTLSLGTYTSRLGDFANLQTGDYTLTNGTKGNIYSDSPSAKPDTSTLVIPTQFTASGVGPVIPASALGGEVTITYVTTLPGSTVPATTIPPSTLSESVGTQTILYPETVSITVSGTAKQTEVAVTSFELSTSPATTIEGTTIEATTLPGAVTTVTTTTKVGTLSSSVGATASASSKKSIAMRLSVESLSISSMLAVALAFLIDC</sequence>
<keyword evidence="1" id="KW-0732">Signal</keyword>
<name>A0A559M5T2_9HELO</name>
<dbReference type="EMBL" id="QGML01001815">
    <property type="protein sequence ID" value="TVY88306.1"/>
    <property type="molecule type" value="Genomic_DNA"/>
</dbReference>
<reference evidence="2 3" key="1">
    <citation type="submission" date="2018-05" db="EMBL/GenBank/DDBJ databases">
        <title>Genome sequencing and assembly of the regulated plant pathogen Lachnellula willkommii and related sister species for the development of diagnostic species identification markers.</title>
        <authorList>
            <person name="Giroux E."/>
            <person name="Bilodeau G."/>
        </authorList>
    </citation>
    <scope>NUCLEOTIDE SEQUENCE [LARGE SCALE GENOMIC DNA]</scope>
    <source>
        <strain evidence="2 3">CBS 172.35</strain>
    </source>
</reference>
<keyword evidence="3" id="KW-1185">Reference proteome</keyword>
<dbReference type="Proteomes" id="UP000315522">
    <property type="component" value="Unassembled WGS sequence"/>
</dbReference>
<evidence type="ECO:0000313" key="2">
    <source>
        <dbReference type="EMBL" id="TVY88306.1"/>
    </source>
</evidence>
<feature type="chain" id="PRO_5022130843" evidence="1">
    <location>
        <begin position="35"/>
        <end position="328"/>
    </location>
</feature>
<feature type="signal peptide" evidence="1">
    <location>
        <begin position="1"/>
        <end position="34"/>
    </location>
</feature>
<dbReference type="AlphaFoldDB" id="A0A559M5T2"/>
<proteinExistence type="predicted"/>
<evidence type="ECO:0000313" key="3">
    <source>
        <dbReference type="Proteomes" id="UP000315522"/>
    </source>
</evidence>
<organism evidence="2 3">
    <name type="scientific">Lachnellula willkommii</name>
    <dbReference type="NCBI Taxonomy" id="215461"/>
    <lineage>
        <taxon>Eukaryota</taxon>
        <taxon>Fungi</taxon>
        <taxon>Dikarya</taxon>
        <taxon>Ascomycota</taxon>
        <taxon>Pezizomycotina</taxon>
        <taxon>Leotiomycetes</taxon>
        <taxon>Helotiales</taxon>
        <taxon>Lachnaceae</taxon>
        <taxon>Lachnellula</taxon>
    </lineage>
</organism>
<gene>
    <name evidence="2" type="ORF">LAWI1_G006246</name>
</gene>
<accession>A0A559M5T2</accession>
<comment type="caution">
    <text evidence="2">The sequence shown here is derived from an EMBL/GenBank/DDBJ whole genome shotgun (WGS) entry which is preliminary data.</text>
</comment>
<evidence type="ECO:0000256" key="1">
    <source>
        <dbReference type="SAM" id="SignalP"/>
    </source>
</evidence>